<evidence type="ECO:0000256" key="1">
    <source>
        <dbReference type="ARBA" id="ARBA00004196"/>
    </source>
</evidence>
<comment type="similarity">
    <text evidence="2">Belongs to the thioredoxin family. DsbE subfamily.</text>
</comment>
<evidence type="ECO:0000313" key="8">
    <source>
        <dbReference type="Proteomes" id="UP000010121"/>
    </source>
</evidence>
<dbReference type="InterPro" id="IPR050553">
    <property type="entry name" value="Thioredoxin_ResA/DsbE_sf"/>
</dbReference>
<dbReference type="STRING" id="371731.Rsw2DRAFT_1187"/>
<dbReference type="eggNOG" id="COG0526">
    <property type="taxonomic scope" value="Bacteria"/>
</dbReference>
<dbReference type="PANTHER" id="PTHR42852">
    <property type="entry name" value="THIOL:DISULFIDE INTERCHANGE PROTEIN DSBE"/>
    <property type="match status" value="1"/>
</dbReference>
<dbReference type="Pfam" id="PF08534">
    <property type="entry name" value="Redoxin"/>
    <property type="match status" value="1"/>
</dbReference>
<gene>
    <name evidence="7" type="ORF">Rsw2DRAFT_1187</name>
</gene>
<keyword evidence="4" id="KW-1015">Disulfide bond</keyword>
<evidence type="ECO:0000256" key="2">
    <source>
        <dbReference type="ARBA" id="ARBA00007758"/>
    </source>
</evidence>
<dbReference type="GO" id="GO:0030288">
    <property type="term" value="C:outer membrane-bounded periplasmic space"/>
    <property type="evidence" value="ECO:0007669"/>
    <property type="project" value="InterPro"/>
</dbReference>
<dbReference type="GO" id="GO:0017004">
    <property type="term" value="P:cytochrome complex assembly"/>
    <property type="evidence" value="ECO:0007669"/>
    <property type="project" value="UniProtKB-KW"/>
</dbReference>
<accession>C8RZF9</accession>
<evidence type="ECO:0000256" key="5">
    <source>
        <dbReference type="ARBA" id="ARBA00023284"/>
    </source>
</evidence>
<dbReference type="AlphaFoldDB" id="C8RZF9"/>
<dbReference type="InterPro" id="IPR017937">
    <property type="entry name" value="Thioredoxin_CS"/>
</dbReference>
<proteinExistence type="inferred from homology"/>
<dbReference type="InterPro" id="IPR013740">
    <property type="entry name" value="Redoxin"/>
</dbReference>
<keyword evidence="5" id="KW-0676">Redox-active center</keyword>
<keyword evidence="8" id="KW-1185">Reference proteome</keyword>
<evidence type="ECO:0000256" key="4">
    <source>
        <dbReference type="ARBA" id="ARBA00023157"/>
    </source>
</evidence>
<dbReference type="CDD" id="cd03010">
    <property type="entry name" value="TlpA_like_DsbE"/>
    <property type="match status" value="1"/>
</dbReference>
<evidence type="ECO:0000256" key="3">
    <source>
        <dbReference type="ARBA" id="ARBA00022748"/>
    </source>
</evidence>
<feature type="domain" description="Thioredoxin" evidence="6">
    <location>
        <begin position="35"/>
        <end position="172"/>
    </location>
</feature>
<organism evidence="7 8">
    <name type="scientific">Rhodobacter ferrooxidans</name>
    <dbReference type="NCBI Taxonomy" id="371731"/>
    <lineage>
        <taxon>Bacteria</taxon>
        <taxon>Pseudomonadati</taxon>
        <taxon>Pseudomonadota</taxon>
        <taxon>Alphaproteobacteria</taxon>
        <taxon>Rhodobacterales</taxon>
        <taxon>Rhodobacter group</taxon>
        <taxon>Rhodobacter</taxon>
    </lineage>
</organism>
<dbReference type="PANTHER" id="PTHR42852:SF6">
    <property type="entry name" value="THIOL:DISULFIDE INTERCHANGE PROTEIN DSBE"/>
    <property type="match status" value="1"/>
</dbReference>
<reference evidence="7 8" key="1">
    <citation type="submission" date="2009-08" db="EMBL/GenBank/DDBJ databases">
        <title>The draft genome of Rhodobacter sp. SW2.</title>
        <authorList>
            <consortium name="US DOE Joint Genome Institute (JGI-PGF)"/>
            <person name="Lucas S."/>
            <person name="Copeland A."/>
            <person name="Lapidus A."/>
            <person name="Glavina del Rio T."/>
            <person name="Tice H."/>
            <person name="Bruce D."/>
            <person name="Goodwin L."/>
            <person name="Pitluck S."/>
            <person name="Larimer F."/>
            <person name="Land M.L."/>
            <person name="Hauser L."/>
            <person name="Emerson D."/>
        </authorList>
    </citation>
    <scope>NUCLEOTIDE SEQUENCE [LARGE SCALE GENOMIC DNA]</scope>
    <source>
        <strain evidence="7 8">SW2</strain>
    </source>
</reference>
<dbReference type="EMBL" id="ACYY01000006">
    <property type="protein sequence ID" value="EEW25756.1"/>
    <property type="molecule type" value="Genomic_DNA"/>
</dbReference>
<dbReference type="PROSITE" id="PS51352">
    <property type="entry name" value="THIOREDOXIN_2"/>
    <property type="match status" value="1"/>
</dbReference>
<comment type="caution">
    <text evidence="7">The sequence shown here is derived from an EMBL/GenBank/DDBJ whole genome shotgun (WGS) entry which is preliminary data.</text>
</comment>
<sequence length="180" mass="19017">MAKALMFIPPVLFAGLAAVFYIGMSQDDRNSLPSMLVQKPAPALQVTALGDMAGFTDETLRQPGVKLVNFWASWCAACRDEHPVLMALQAEGIPIYGVAYKDKPEAALGLLAQNGNPYDAQVADPQGRTGLDFGVYGVPETFVIDGSGKILARIAGPISDQNLTDVIRPALAAEPATASN</sequence>
<dbReference type="RefSeq" id="WP_008029034.1">
    <property type="nucleotide sequence ID" value="NZ_ACYY01000006.1"/>
</dbReference>
<dbReference type="GO" id="GO:0015036">
    <property type="term" value="F:disulfide oxidoreductase activity"/>
    <property type="evidence" value="ECO:0007669"/>
    <property type="project" value="InterPro"/>
</dbReference>
<dbReference type="Proteomes" id="UP000010121">
    <property type="component" value="Unassembled WGS sequence"/>
</dbReference>
<protein>
    <submittedName>
        <fullName evidence="7">Periplasmic protein thiol/disulphide oxidoreductase DsbE</fullName>
    </submittedName>
</protein>
<dbReference type="PROSITE" id="PS00194">
    <property type="entry name" value="THIOREDOXIN_1"/>
    <property type="match status" value="1"/>
</dbReference>
<dbReference type="SUPFAM" id="SSF52833">
    <property type="entry name" value="Thioredoxin-like"/>
    <property type="match status" value="1"/>
</dbReference>
<comment type="subcellular location">
    <subcellularLocation>
        <location evidence="1">Cell envelope</location>
    </subcellularLocation>
</comment>
<dbReference type="NCBIfam" id="TIGR00385">
    <property type="entry name" value="dsbE"/>
    <property type="match status" value="1"/>
</dbReference>
<dbReference type="InterPro" id="IPR036249">
    <property type="entry name" value="Thioredoxin-like_sf"/>
</dbReference>
<dbReference type="OrthoDB" id="9799347at2"/>
<name>C8RZF9_9RHOB</name>
<dbReference type="Gene3D" id="3.40.30.10">
    <property type="entry name" value="Glutaredoxin"/>
    <property type="match status" value="1"/>
</dbReference>
<keyword evidence="3" id="KW-0201">Cytochrome c-type biogenesis</keyword>
<dbReference type="InterPro" id="IPR013766">
    <property type="entry name" value="Thioredoxin_domain"/>
</dbReference>
<dbReference type="InterPro" id="IPR004799">
    <property type="entry name" value="Periplasmic_diS_OxRdtase_DsbE"/>
</dbReference>
<evidence type="ECO:0000259" key="6">
    <source>
        <dbReference type="PROSITE" id="PS51352"/>
    </source>
</evidence>
<evidence type="ECO:0000313" key="7">
    <source>
        <dbReference type="EMBL" id="EEW25756.1"/>
    </source>
</evidence>